<dbReference type="InterPro" id="IPR013762">
    <property type="entry name" value="Integrase-like_cat_sf"/>
</dbReference>
<keyword evidence="2" id="KW-0238">DNA-binding</keyword>
<dbReference type="Gene3D" id="1.10.150.130">
    <property type="match status" value="1"/>
</dbReference>
<keyword evidence="6" id="KW-1185">Reference proteome</keyword>
<gene>
    <name evidence="5" type="ORF">AB6M95_00800</name>
</gene>
<keyword evidence="3" id="KW-0233">DNA recombination</keyword>
<dbReference type="InterPro" id="IPR002104">
    <property type="entry name" value="Integrase_catalytic"/>
</dbReference>
<dbReference type="InterPro" id="IPR050090">
    <property type="entry name" value="Tyrosine_recombinase_XerCD"/>
</dbReference>
<evidence type="ECO:0000313" key="5">
    <source>
        <dbReference type="EMBL" id="MEZ7195273.1"/>
    </source>
</evidence>
<evidence type="ECO:0000313" key="6">
    <source>
        <dbReference type="Proteomes" id="UP001568698"/>
    </source>
</evidence>
<dbReference type="PROSITE" id="PS51898">
    <property type="entry name" value="TYR_RECOMBINASE"/>
    <property type="match status" value="1"/>
</dbReference>
<name>A0ABV4JX28_9BACT</name>
<dbReference type="SUPFAM" id="SSF56349">
    <property type="entry name" value="DNA breaking-rejoining enzymes"/>
    <property type="match status" value="1"/>
</dbReference>
<proteinExistence type="inferred from homology"/>
<reference evidence="5 6" key="1">
    <citation type="submission" date="2024-08" db="EMBL/GenBank/DDBJ databases">
        <title>Sulfate-reducing bacteria isolated from formation water of the oil field in Kazakhstan and description of Pseudodesulfovibrio sp.</title>
        <authorList>
            <person name="Bidzhieva S.K."/>
            <person name="Tourova T.P."/>
            <person name="Grouzdev D.S."/>
            <person name="Beletsky A.V."/>
            <person name="Sokolova D.S."/>
            <person name="Samigullina S.R."/>
            <person name="Poltaraus A.B."/>
            <person name="Avtukh A.N."/>
            <person name="Tereshina V.M."/>
            <person name="Zhaparov N.S."/>
            <person name="Mardanov A.V."/>
            <person name="Nazina T.N."/>
        </authorList>
    </citation>
    <scope>NUCLEOTIDE SEQUENCE [LARGE SCALE GENOMIC DNA]</scope>
    <source>
        <strain evidence="5 6">9FUS</strain>
    </source>
</reference>
<dbReference type="RefSeq" id="WP_371384828.1">
    <property type="nucleotide sequence ID" value="NZ_JBGLYH010000002.1"/>
</dbReference>
<evidence type="ECO:0000256" key="3">
    <source>
        <dbReference type="ARBA" id="ARBA00023172"/>
    </source>
</evidence>
<evidence type="ECO:0000259" key="4">
    <source>
        <dbReference type="PROSITE" id="PS51898"/>
    </source>
</evidence>
<accession>A0ABV4JX28</accession>
<dbReference type="PANTHER" id="PTHR30349:SF64">
    <property type="entry name" value="PROPHAGE INTEGRASE INTD-RELATED"/>
    <property type="match status" value="1"/>
</dbReference>
<sequence length="279" mass="32117">MAKEIILAEFMSEYIDYRKGAVMASTVMADTLALRKLCDHVGREKPLVEIRPRHGDTFVSHCTRSGLKATSTTNHFRHLHRAFETAKLWEYIESNPFSEVKPPRIFKAPPKFIPAAEVGPFIAGIEDFDKRMFITALYASGRRRCELLNLRWADVDMTKREYRVHVSKVHRDTILPMSKLFHDVLVEQKIFHGHGEKVFPKWRNPDSVTHWVKLELIKGGYPELHLHHLRHSFASAYVEAGGNIFTLSKLLTHSNVNTTQIYSHLTPGHLAMEVDRVKV</sequence>
<dbReference type="PANTHER" id="PTHR30349">
    <property type="entry name" value="PHAGE INTEGRASE-RELATED"/>
    <property type="match status" value="1"/>
</dbReference>
<dbReference type="InterPro" id="IPR010998">
    <property type="entry name" value="Integrase_recombinase_N"/>
</dbReference>
<dbReference type="Gene3D" id="1.10.443.10">
    <property type="entry name" value="Intergrase catalytic core"/>
    <property type="match status" value="1"/>
</dbReference>
<comment type="similarity">
    <text evidence="1">Belongs to the 'phage' integrase family.</text>
</comment>
<dbReference type="EMBL" id="JBGLYH010000002">
    <property type="protein sequence ID" value="MEZ7195273.1"/>
    <property type="molecule type" value="Genomic_DNA"/>
</dbReference>
<feature type="domain" description="Tyr recombinase" evidence="4">
    <location>
        <begin position="108"/>
        <end position="275"/>
    </location>
</feature>
<comment type="caution">
    <text evidence="5">The sequence shown here is derived from an EMBL/GenBank/DDBJ whole genome shotgun (WGS) entry which is preliminary data.</text>
</comment>
<dbReference type="Pfam" id="PF00589">
    <property type="entry name" value="Phage_integrase"/>
    <property type="match status" value="1"/>
</dbReference>
<organism evidence="5 6">
    <name type="scientific">Pseudodesulfovibrio karagichevae</name>
    <dbReference type="NCBI Taxonomy" id="3239305"/>
    <lineage>
        <taxon>Bacteria</taxon>
        <taxon>Pseudomonadati</taxon>
        <taxon>Thermodesulfobacteriota</taxon>
        <taxon>Desulfovibrionia</taxon>
        <taxon>Desulfovibrionales</taxon>
        <taxon>Desulfovibrionaceae</taxon>
    </lineage>
</organism>
<dbReference type="Proteomes" id="UP001568698">
    <property type="component" value="Unassembled WGS sequence"/>
</dbReference>
<evidence type="ECO:0000256" key="1">
    <source>
        <dbReference type="ARBA" id="ARBA00008857"/>
    </source>
</evidence>
<protein>
    <submittedName>
        <fullName evidence="5">Tyrosine-type recombinase/integrase</fullName>
    </submittedName>
</protein>
<dbReference type="InterPro" id="IPR011010">
    <property type="entry name" value="DNA_brk_join_enz"/>
</dbReference>
<evidence type="ECO:0000256" key="2">
    <source>
        <dbReference type="ARBA" id="ARBA00023125"/>
    </source>
</evidence>